<evidence type="ECO:0008006" key="9">
    <source>
        <dbReference type="Google" id="ProtNLM"/>
    </source>
</evidence>
<dbReference type="SUPFAM" id="SSF46689">
    <property type="entry name" value="Homeodomain-like"/>
    <property type="match status" value="1"/>
</dbReference>
<name>A0A6G1HUM5_9PEZI</name>
<dbReference type="Proteomes" id="UP000799640">
    <property type="component" value="Unassembled WGS sequence"/>
</dbReference>
<organism evidence="7 8">
    <name type="scientific">Trichodelitschia bisporula</name>
    <dbReference type="NCBI Taxonomy" id="703511"/>
    <lineage>
        <taxon>Eukaryota</taxon>
        <taxon>Fungi</taxon>
        <taxon>Dikarya</taxon>
        <taxon>Ascomycota</taxon>
        <taxon>Pezizomycotina</taxon>
        <taxon>Dothideomycetes</taxon>
        <taxon>Dothideomycetes incertae sedis</taxon>
        <taxon>Phaeotrichales</taxon>
        <taxon>Phaeotrichaceae</taxon>
        <taxon>Trichodelitschia</taxon>
    </lineage>
</organism>
<gene>
    <name evidence="7" type="ORF">EJ06DRAFT_557468</name>
</gene>
<keyword evidence="2 3" id="KW-0238">DNA-binding</keyword>
<comment type="subcellular location">
    <subcellularLocation>
        <location evidence="2 3">Nucleus</location>
    </subcellularLocation>
</comment>
<feature type="region of interest" description="Disordered" evidence="4">
    <location>
        <begin position="74"/>
        <end position="198"/>
    </location>
</feature>
<dbReference type="PROSITE" id="PS50071">
    <property type="entry name" value="HOMEOBOX_2"/>
    <property type="match status" value="1"/>
</dbReference>
<dbReference type="OrthoDB" id="10056939at2759"/>
<keyword evidence="1" id="KW-0479">Metal-binding</keyword>
<feature type="DNA-binding region" description="Homeobox" evidence="2">
    <location>
        <begin position="178"/>
        <end position="237"/>
    </location>
</feature>
<dbReference type="GO" id="GO:0003677">
    <property type="term" value="F:DNA binding"/>
    <property type="evidence" value="ECO:0007669"/>
    <property type="project" value="UniProtKB-UniRule"/>
</dbReference>
<reference evidence="7" key="1">
    <citation type="journal article" date="2020" name="Stud. Mycol.">
        <title>101 Dothideomycetes genomes: a test case for predicting lifestyles and emergence of pathogens.</title>
        <authorList>
            <person name="Haridas S."/>
            <person name="Albert R."/>
            <person name="Binder M."/>
            <person name="Bloem J."/>
            <person name="Labutti K."/>
            <person name="Salamov A."/>
            <person name="Andreopoulos B."/>
            <person name="Baker S."/>
            <person name="Barry K."/>
            <person name="Bills G."/>
            <person name="Bluhm B."/>
            <person name="Cannon C."/>
            <person name="Castanera R."/>
            <person name="Culley D."/>
            <person name="Daum C."/>
            <person name="Ezra D."/>
            <person name="Gonzalez J."/>
            <person name="Henrissat B."/>
            <person name="Kuo A."/>
            <person name="Liang C."/>
            <person name="Lipzen A."/>
            <person name="Lutzoni F."/>
            <person name="Magnuson J."/>
            <person name="Mondo S."/>
            <person name="Nolan M."/>
            <person name="Ohm R."/>
            <person name="Pangilinan J."/>
            <person name="Park H.-J."/>
            <person name="Ramirez L."/>
            <person name="Alfaro M."/>
            <person name="Sun H."/>
            <person name="Tritt A."/>
            <person name="Yoshinaga Y."/>
            <person name="Zwiers L.-H."/>
            <person name="Turgeon B."/>
            <person name="Goodwin S."/>
            <person name="Spatafora J."/>
            <person name="Crous P."/>
            <person name="Grigoriev I."/>
        </authorList>
    </citation>
    <scope>NUCLEOTIDE SEQUENCE</scope>
    <source>
        <strain evidence="7">CBS 262.69</strain>
    </source>
</reference>
<evidence type="ECO:0000259" key="5">
    <source>
        <dbReference type="PROSITE" id="PS50071"/>
    </source>
</evidence>
<dbReference type="EMBL" id="ML996697">
    <property type="protein sequence ID" value="KAF2399702.1"/>
    <property type="molecule type" value="Genomic_DNA"/>
</dbReference>
<dbReference type="PROSITE" id="PS00028">
    <property type="entry name" value="ZINC_FINGER_C2H2_1"/>
    <property type="match status" value="1"/>
</dbReference>
<evidence type="ECO:0000256" key="3">
    <source>
        <dbReference type="RuleBase" id="RU000682"/>
    </source>
</evidence>
<feature type="domain" description="Homeobox" evidence="5">
    <location>
        <begin position="176"/>
        <end position="236"/>
    </location>
</feature>
<dbReference type="PROSITE" id="PS50157">
    <property type="entry name" value="ZINC_FINGER_C2H2_2"/>
    <property type="match status" value="1"/>
</dbReference>
<feature type="compositionally biased region" description="Pro residues" evidence="4">
    <location>
        <begin position="156"/>
        <end position="165"/>
    </location>
</feature>
<feature type="compositionally biased region" description="Low complexity" evidence="4">
    <location>
        <begin position="116"/>
        <end position="126"/>
    </location>
</feature>
<dbReference type="InterPro" id="IPR009057">
    <property type="entry name" value="Homeodomain-like_sf"/>
</dbReference>
<protein>
    <recommendedName>
        <fullName evidence="9">Homeobox domain-containing protein</fullName>
    </recommendedName>
</protein>
<dbReference type="CDD" id="cd00086">
    <property type="entry name" value="homeodomain"/>
    <property type="match status" value="1"/>
</dbReference>
<keyword evidence="2 3" id="KW-0371">Homeobox</keyword>
<dbReference type="InterPro" id="IPR013087">
    <property type="entry name" value="Znf_C2H2_type"/>
</dbReference>
<feature type="compositionally biased region" description="Low complexity" evidence="4">
    <location>
        <begin position="273"/>
        <end position="283"/>
    </location>
</feature>
<proteinExistence type="predicted"/>
<feature type="compositionally biased region" description="Polar residues" evidence="4">
    <location>
        <begin position="86"/>
        <end position="97"/>
    </location>
</feature>
<dbReference type="AlphaFoldDB" id="A0A6G1HUM5"/>
<keyword evidence="1" id="KW-0863">Zinc-finger</keyword>
<feature type="domain" description="C2H2-type" evidence="6">
    <location>
        <begin position="314"/>
        <end position="342"/>
    </location>
</feature>
<accession>A0A6G1HUM5</accession>
<dbReference type="GO" id="GO:0008270">
    <property type="term" value="F:zinc ion binding"/>
    <property type="evidence" value="ECO:0007669"/>
    <property type="project" value="UniProtKB-KW"/>
</dbReference>
<dbReference type="GO" id="GO:0005634">
    <property type="term" value="C:nucleus"/>
    <property type="evidence" value="ECO:0007669"/>
    <property type="project" value="UniProtKB-SubCell"/>
</dbReference>
<evidence type="ECO:0000256" key="2">
    <source>
        <dbReference type="PROSITE-ProRule" id="PRU00108"/>
    </source>
</evidence>
<dbReference type="SMART" id="SM00389">
    <property type="entry name" value="HOX"/>
    <property type="match status" value="1"/>
</dbReference>
<sequence>MARTTATVNPQAPCDTANGIIDASGKSDPACNLQWPPAAADALSDWDDGIIWQEEWSPPLDDLSIFLVPDDSTSVSSYSSPFDQPHSPSGVSDSCPSLGSFGQLDSPASDSPAWDGSLLGSPSSSPIGNAQDLSPHISDHSPYGLASSDLGDVPMPSTPSTPPEDTPAANEPVRNRRRYAPKTPIPKSAKTKLKETFEKDKYPTQEALRQLADKLELDLAVVKTFFNNTRARCKTDDAHPPQFLIPIRPGPISLPKLAIPPLLRDRAPPLPISPVSQPSSPSPRFGGKEVRRQGKKRFHPYVKKSGHGQGDCVHQCTFCHESFNRPDKWQRHEEAIHARPVQWVCCAEDVPDVIGGLCPFCDATDVDEKHLAEHRYQECRAKPEEHRVFARKDQLTQHIRQKHSPNQDTERMGRLGHWGRVNAVEVRFLRCGRGECPLVFETWRERIEHVKAKGCLMRD</sequence>
<evidence type="ECO:0000313" key="8">
    <source>
        <dbReference type="Proteomes" id="UP000799640"/>
    </source>
</evidence>
<evidence type="ECO:0000259" key="6">
    <source>
        <dbReference type="PROSITE" id="PS50157"/>
    </source>
</evidence>
<feature type="region of interest" description="Disordered" evidence="4">
    <location>
        <begin position="268"/>
        <end position="293"/>
    </location>
</feature>
<keyword evidence="1" id="KW-0862">Zinc</keyword>
<keyword evidence="2 3" id="KW-0539">Nucleus</keyword>
<dbReference type="Gene3D" id="1.10.10.60">
    <property type="entry name" value="Homeodomain-like"/>
    <property type="match status" value="1"/>
</dbReference>
<evidence type="ECO:0000256" key="4">
    <source>
        <dbReference type="SAM" id="MobiDB-lite"/>
    </source>
</evidence>
<evidence type="ECO:0000313" key="7">
    <source>
        <dbReference type="EMBL" id="KAF2399702.1"/>
    </source>
</evidence>
<dbReference type="Pfam" id="PF00046">
    <property type="entry name" value="Homeodomain"/>
    <property type="match status" value="1"/>
</dbReference>
<dbReference type="InterPro" id="IPR001356">
    <property type="entry name" value="HD"/>
</dbReference>
<evidence type="ECO:0000256" key="1">
    <source>
        <dbReference type="PROSITE-ProRule" id="PRU00042"/>
    </source>
</evidence>
<dbReference type="SMART" id="SM00355">
    <property type="entry name" value="ZnF_C2H2"/>
    <property type="match status" value="3"/>
</dbReference>
<keyword evidence="8" id="KW-1185">Reference proteome</keyword>